<evidence type="ECO:0000313" key="13">
    <source>
        <dbReference type="Proteomes" id="UP000562492"/>
    </source>
</evidence>
<dbReference type="RefSeq" id="WP_221451992.1">
    <property type="nucleotide sequence ID" value="NZ_JACHKZ010000004.1"/>
</dbReference>
<feature type="region of interest" description="Disordered" evidence="9">
    <location>
        <begin position="108"/>
        <end position="146"/>
    </location>
</feature>
<dbReference type="PANTHER" id="PTHR13966:SF5">
    <property type="entry name" value="ENDONUCLEASE G, MITOCHONDRIAL"/>
    <property type="match status" value="1"/>
</dbReference>
<dbReference type="EC" id="3.1.30.-" evidence="8"/>
<dbReference type="InterPro" id="IPR018524">
    <property type="entry name" value="DNA/RNA_endonuclease_AS"/>
</dbReference>
<evidence type="ECO:0000256" key="1">
    <source>
        <dbReference type="ARBA" id="ARBA00001946"/>
    </source>
</evidence>
<reference evidence="12 13" key="1">
    <citation type="submission" date="2020-08" db="EMBL/GenBank/DDBJ databases">
        <title>Functional genomics of gut bacteria from endangered species of beetles.</title>
        <authorList>
            <person name="Carlos-Shanley C."/>
        </authorList>
    </citation>
    <scope>NUCLEOTIDE SEQUENCE [LARGE SCALE GENOMIC DNA]</scope>
    <source>
        <strain evidence="12 13">S00124</strain>
    </source>
</reference>
<keyword evidence="4 8" id="KW-0479">Metal-binding</keyword>
<name>A0ABR6RCN8_9BURK</name>
<dbReference type="InterPro" id="IPR044929">
    <property type="entry name" value="DNA/RNA_non-sp_Endonuclease_sf"/>
</dbReference>
<dbReference type="InterPro" id="IPR001604">
    <property type="entry name" value="Endo_G_ENPP1-like_dom"/>
</dbReference>
<proteinExistence type="inferred from homology"/>
<keyword evidence="5 8" id="KW-0255">Endonuclease</keyword>
<feature type="region of interest" description="Disordered" evidence="9">
    <location>
        <begin position="1"/>
        <end position="26"/>
    </location>
</feature>
<feature type="compositionally biased region" description="Low complexity" evidence="9">
    <location>
        <begin position="1"/>
        <end position="13"/>
    </location>
</feature>
<evidence type="ECO:0000256" key="2">
    <source>
        <dbReference type="ARBA" id="ARBA00010052"/>
    </source>
</evidence>
<keyword evidence="13" id="KW-1185">Reference proteome</keyword>
<evidence type="ECO:0000256" key="8">
    <source>
        <dbReference type="RuleBase" id="RU366055"/>
    </source>
</evidence>
<evidence type="ECO:0000256" key="9">
    <source>
        <dbReference type="SAM" id="MobiDB-lite"/>
    </source>
</evidence>
<dbReference type="Gene3D" id="3.40.570.10">
    <property type="entry name" value="Extracellular Endonuclease, subunit A"/>
    <property type="match status" value="1"/>
</dbReference>
<dbReference type="PROSITE" id="PS01070">
    <property type="entry name" value="NUCLEASE_NON_SPEC"/>
    <property type="match status" value="1"/>
</dbReference>
<dbReference type="SMART" id="SM00892">
    <property type="entry name" value="Endonuclease_NS"/>
    <property type="match status" value="1"/>
</dbReference>
<evidence type="ECO:0000256" key="3">
    <source>
        <dbReference type="ARBA" id="ARBA00022722"/>
    </source>
</evidence>
<comment type="cofactor">
    <cofactor evidence="1 8">
        <name>Mg(2+)</name>
        <dbReference type="ChEBI" id="CHEBI:18420"/>
    </cofactor>
</comment>
<dbReference type="Pfam" id="PF01223">
    <property type="entry name" value="Endonuclease_NS"/>
    <property type="match status" value="1"/>
</dbReference>
<dbReference type="InterPro" id="IPR044925">
    <property type="entry name" value="His-Me_finger_sf"/>
</dbReference>
<comment type="similarity">
    <text evidence="2 8">Belongs to the DNA/RNA non-specific endonuclease family.</text>
</comment>
<dbReference type="SUPFAM" id="SSF54060">
    <property type="entry name" value="His-Me finger endonucleases"/>
    <property type="match status" value="1"/>
</dbReference>
<comment type="caution">
    <text evidence="12">The sequence shown here is derived from an EMBL/GenBank/DDBJ whole genome shotgun (WGS) entry which is preliminary data.</text>
</comment>
<evidence type="ECO:0000256" key="5">
    <source>
        <dbReference type="ARBA" id="ARBA00022759"/>
    </source>
</evidence>
<keyword evidence="6 8" id="KW-0378">Hydrolase</keyword>
<sequence>MACPPSRSRSASRAGKRSNTSRKSSNGLIARLLRPLVGKAAIAAYSAAAAAGSFALAPQLEGARHWAREKTQHWLQAQPLVRDAAHWQEDQQTRWANWQDDLLRLARQSRQSARPSSGSHGTGGGASQPTAPKGQASNKPPGVSDSFAQCAEQLPASAPLGLANVGASWMPVALCSDGFAVLYSGLSKTPIVTIERLNRHRLQHAAGQERTDRFYADARLRSAYKADLSDYQGSGYDRGHMAAAANQSTQVGMAQSFALSNMVPQDPTNNRKIWSKLEADVRKYAQRASGNVFVYTGPLFDSGAHTIGRNQVWVPSHLYKLVYDEQQQRAWAWVLPNDANATLGPPMSYASFVERTGRNFLPHLR</sequence>
<dbReference type="InterPro" id="IPR040255">
    <property type="entry name" value="Non-specific_endonuclease"/>
</dbReference>
<feature type="domain" description="ENPP1-3/EXOG-like endonuclease/phosphodiesterase" evidence="10">
    <location>
        <begin position="176"/>
        <end position="365"/>
    </location>
</feature>
<feature type="compositionally biased region" description="Low complexity" evidence="9">
    <location>
        <begin position="108"/>
        <end position="119"/>
    </location>
</feature>
<dbReference type="InterPro" id="IPR020821">
    <property type="entry name" value="ENPP1-3/EXOG-like_nuc-like"/>
</dbReference>
<keyword evidence="7" id="KW-0460">Magnesium</keyword>
<organism evidence="12 13">
    <name type="scientific">Comamonas odontotermitis</name>
    <dbReference type="NCBI Taxonomy" id="379895"/>
    <lineage>
        <taxon>Bacteria</taxon>
        <taxon>Pseudomonadati</taxon>
        <taxon>Pseudomonadota</taxon>
        <taxon>Betaproteobacteria</taxon>
        <taxon>Burkholderiales</taxon>
        <taxon>Comamonadaceae</taxon>
        <taxon>Comamonas</taxon>
    </lineage>
</organism>
<evidence type="ECO:0000256" key="6">
    <source>
        <dbReference type="ARBA" id="ARBA00022801"/>
    </source>
</evidence>
<dbReference type="SMART" id="SM00477">
    <property type="entry name" value="NUC"/>
    <property type="match status" value="1"/>
</dbReference>
<dbReference type="Proteomes" id="UP000562492">
    <property type="component" value="Unassembled WGS sequence"/>
</dbReference>
<evidence type="ECO:0000259" key="10">
    <source>
        <dbReference type="SMART" id="SM00477"/>
    </source>
</evidence>
<evidence type="ECO:0000313" key="12">
    <source>
        <dbReference type="EMBL" id="MBB6576918.1"/>
    </source>
</evidence>
<dbReference type="EMBL" id="JACHKZ010000004">
    <property type="protein sequence ID" value="MBB6576918.1"/>
    <property type="molecule type" value="Genomic_DNA"/>
</dbReference>
<dbReference type="GO" id="GO:0004519">
    <property type="term" value="F:endonuclease activity"/>
    <property type="evidence" value="ECO:0007669"/>
    <property type="project" value="UniProtKB-KW"/>
</dbReference>
<evidence type="ECO:0000259" key="11">
    <source>
        <dbReference type="SMART" id="SM00892"/>
    </source>
</evidence>
<evidence type="ECO:0000256" key="7">
    <source>
        <dbReference type="ARBA" id="ARBA00022842"/>
    </source>
</evidence>
<evidence type="ECO:0000256" key="4">
    <source>
        <dbReference type="ARBA" id="ARBA00022723"/>
    </source>
</evidence>
<dbReference type="PANTHER" id="PTHR13966">
    <property type="entry name" value="ENDONUCLEASE RELATED"/>
    <property type="match status" value="1"/>
</dbReference>
<feature type="domain" description="DNA/RNA non-specific endonuclease/pyrophosphatase/phosphodiesterase" evidence="11">
    <location>
        <begin position="175"/>
        <end position="364"/>
    </location>
</feature>
<keyword evidence="3 8" id="KW-0540">Nuclease</keyword>
<protein>
    <recommendedName>
        <fullName evidence="8">Endonuclease</fullName>
        <ecNumber evidence="8">3.1.30.-</ecNumber>
    </recommendedName>
</protein>
<gene>
    <name evidence="12" type="ORF">HNP33_000968</name>
</gene>
<accession>A0ABR6RCN8</accession>